<dbReference type="AlphaFoldDB" id="A0A0R2BKB6"/>
<dbReference type="PANTHER" id="PTHR33778">
    <property type="entry name" value="PROTEIN MGTC"/>
    <property type="match status" value="1"/>
</dbReference>
<feature type="transmembrane region" description="Helical" evidence="7">
    <location>
        <begin position="39"/>
        <end position="62"/>
    </location>
</feature>
<evidence type="ECO:0000256" key="2">
    <source>
        <dbReference type="ARBA" id="ARBA00009298"/>
    </source>
</evidence>
<dbReference type="EMBL" id="AYYK01000003">
    <property type="protein sequence ID" value="KRM79584.1"/>
    <property type="molecule type" value="Genomic_DNA"/>
</dbReference>
<gene>
    <name evidence="9" type="ORF">FC84_GL001052</name>
</gene>
<reference evidence="9 10" key="1">
    <citation type="journal article" date="2015" name="Genome Announc.">
        <title>Expanding the biotechnology potential of lactobacilli through comparative genomics of 213 strains and associated genera.</title>
        <authorList>
            <person name="Sun Z."/>
            <person name="Harris H.M."/>
            <person name="McCann A."/>
            <person name="Guo C."/>
            <person name="Argimon S."/>
            <person name="Zhang W."/>
            <person name="Yang X."/>
            <person name="Jeffery I.B."/>
            <person name="Cooney J.C."/>
            <person name="Kagawa T.F."/>
            <person name="Liu W."/>
            <person name="Song Y."/>
            <person name="Salvetti E."/>
            <person name="Wrobel A."/>
            <person name="Rasinkangas P."/>
            <person name="Parkhill J."/>
            <person name="Rea M.C."/>
            <person name="O'Sullivan O."/>
            <person name="Ritari J."/>
            <person name="Douillard F.P."/>
            <person name="Paul Ross R."/>
            <person name="Yang R."/>
            <person name="Briner A.E."/>
            <person name="Felis G.E."/>
            <person name="de Vos W.M."/>
            <person name="Barrangou R."/>
            <person name="Klaenhammer T.R."/>
            <person name="Caufield P.W."/>
            <person name="Cui Y."/>
            <person name="Zhang H."/>
            <person name="O'Toole P.W."/>
        </authorList>
    </citation>
    <scope>NUCLEOTIDE SEQUENCE [LARGE SCALE GENOMIC DNA]</scope>
    <source>
        <strain evidence="9 10">DSM 20335</strain>
    </source>
</reference>
<name>A0A0R2BKB6_9LACO</name>
<evidence type="ECO:0000256" key="4">
    <source>
        <dbReference type="ARBA" id="ARBA00022692"/>
    </source>
</evidence>
<dbReference type="PANTHER" id="PTHR33778:SF1">
    <property type="entry name" value="MAGNESIUM TRANSPORTER YHID-RELATED"/>
    <property type="match status" value="1"/>
</dbReference>
<sequence length="234" mass="25849">MKLTVTTLDIIIRLFAAVLIAGLIGYDRQHKNHPAGIRTHILVCVGACVIAMIQQEIGFQAITFAKAYPQFSGVVRADEARLIAQVVSGIGFLGAGTIVITRHAVTGLTTAASLWATAGLGLAIGMGYYRIAFFSAVVVLLVLIFLKKVIRVHTYKRIEIKYTNKGATKKVITDYFKKKKIHVAGVSFKAETVKGEKIYTNIYAIEVPKNIDYTDIVEDLSQYDHMYQVRLVNI</sequence>
<dbReference type="RefSeq" id="WP_057754598.1">
    <property type="nucleotide sequence ID" value="NZ_AYYK01000003.1"/>
</dbReference>
<dbReference type="InterPro" id="IPR049177">
    <property type="entry name" value="MgtC_SapB_SrpB_YhiD_N"/>
</dbReference>
<proteinExistence type="inferred from homology"/>
<evidence type="ECO:0000256" key="5">
    <source>
        <dbReference type="ARBA" id="ARBA00022989"/>
    </source>
</evidence>
<evidence type="ECO:0000256" key="7">
    <source>
        <dbReference type="SAM" id="Phobius"/>
    </source>
</evidence>
<dbReference type="OrthoDB" id="9811198at2"/>
<accession>A0A0R2BKB6</accession>
<dbReference type="PRINTS" id="PR01837">
    <property type="entry name" value="MGTCSAPBPROT"/>
</dbReference>
<keyword evidence="4 7" id="KW-0812">Transmembrane</keyword>
<evidence type="ECO:0000256" key="3">
    <source>
        <dbReference type="ARBA" id="ARBA00022475"/>
    </source>
</evidence>
<keyword evidence="6 7" id="KW-0472">Membrane</keyword>
<comment type="subcellular location">
    <subcellularLocation>
        <location evidence="1">Cell membrane</location>
        <topology evidence="1">Multi-pass membrane protein</topology>
    </subcellularLocation>
</comment>
<protein>
    <submittedName>
        <fullName evidence="9">Integral membrane protein</fullName>
    </submittedName>
</protein>
<feature type="transmembrane region" description="Helical" evidence="7">
    <location>
        <begin position="131"/>
        <end position="150"/>
    </location>
</feature>
<comment type="caution">
    <text evidence="9">The sequence shown here is derived from an EMBL/GenBank/DDBJ whole genome shotgun (WGS) entry which is preliminary data.</text>
</comment>
<dbReference type="Proteomes" id="UP000051813">
    <property type="component" value="Unassembled WGS sequence"/>
</dbReference>
<keyword evidence="3" id="KW-1003">Cell membrane</keyword>
<organism evidence="9 10">
    <name type="scientific">Lapidilactobacillus dextrinicus DSM 20335</name>
    <dbReference type="NCBI Taxonomy" id="1423738"/>
    <lineage>
        <taxon>Bacteria</taxon>
        <taxon>Bacillati</taxon>
        <taxon>Bacillota</taxon>
        <taxon>Bacilli</taxon>
        <taxon>Lactobacillales</taxon>
        <taxon>Lactobacillaceae</taxon>
        <taxon>Lapidilactobacillus</taxon>
    </lineage>
</organism>
<keyword evidence="10" id="KW-1185">Reference proteome</keyword>
<feature type="transmembrane region" description="Helical" evidence="7">
    <location>
        <begin position="82"/>
        <end position="100"/>
    </location>
</feature>
<keyword evidence="5 7" id="KW-1133">Transmembrane helix</keyword>
<evidence type="ECO:0000313" key="10">
    <source>
        <dbReference type="Proteomes" id="UP000051813"/>
    </source>
</evidence>
<dbReference type="Pfam" id="PF02308">
    <property type="entry name" value="MgtC"/>
    <property type="match status" value="1"/>
</dbReference>
<feature type="transmembrane region" description="Helical" evidence="7">
    <location>
        <begin position="107"/>
        <end position="125"/>
    </location>
</feature>
<dbReference type="PATRIC" id="fig|1423738.3.peg.1065"/>
<comment type="similarity">
    <text evidence="2">Belongs to the MgtC/SapB family.</text>
</comment>
<evidence type="ECO:0000256" key="1">
    <source>
        <dbReference type="ARBA" id="ARBA00004651"/>
    </source>
</evidence>
<evidence type="ECO:0000256" key="6">
    <source>
        <dbReference type="ARBA" id="ARBA00023136"/>
    </source>
</evidence>
<feature type="transmembrane region" description="Helical" evidence="7">
    <location>
        <begin position="6"/>
        <end position="27"/>
    </location>
</feature>
<evidence type="ECO:0000313" key="9">
    <source>
        <dbReference type="EMBL" id="KRM79584.1"/>
    </source>
</evidence>
<dbReference type="InterPro" id="IPR003416">
    <property type="entry name" value="MgtC/SapB/SrpB/YhiD_fam"/>
</dbReference>
<dbReference type="GO" id="GO:0005886">
    <property type="term" value="C:plasma membrane"/>
    <property type="evidence" value="ECO:0007669"/>
    <property type="project" value="UniProtKB-SubCell"/>
</dbReference>
<dbReference type="STRING" id="1423738.FC84_GL001052"/>
<feature type="domain" description="MgtC/SapB/SrpB/YhiD N-terminal" evidence="8">
    <location>
        <begin position="14"/>
        <end position="149"/>
    </location>
</feature>
<evidence type="ECO:0000259" key="8">
    <source>
        <dbReference type="Pfam" id="PF02308"/>
    </source>
</evidence>